<evidence type="ECO:0000313" key="2">
    <source>
        <dbReference type="Proteomes" id="UP000318582"/>
    </source>
</evidence>
<proteinExistence type="predicted"/>
<organism evidence="1 2">
    <name type="scientific">Powellomyces hirtus</name>
    <dbReference type="NCBI Taxonomy" id="109895"/>
    <lineage>
        <taxon>Eukaryota</taxon>
        <taxon>Fungi</taxon>
        <taxon>Fungi incertae sedis</taxon>
        <taxon>Chytridiomycota</taxon>
        <taxon>Chytridiomycota incertae sedis</taxon>
        <taxon>Chytridiomycetes</taxon>
        <taxon>Spizellomycetales</taxon>
        <taxon>Powellomycetaceae</taxon>
        <taxon>Powellomyces</taxon>
    </lineage>
</organism>
<reference evidence="1 2" key="1">
    <citation type="journal article" date="2019" name="Sci. Rep.">
        <title>Comparative genomics of chytrid fungi reveal insights into the obligate biotrophic and pathogenic lifestyle of Synchytrium endobioticum.</title>
        <authorList>
            <person name="van de Vossenberg B.T.L.H."/>
            <person name="Warris S."/>
            <person name="Nguyen H.D.T."/>
            <person name="van Gent-Pelzer M.P.E."/>
            <person name="Joly D.L."/>
            <person name="van de Geest H.C."/>
            <person name="Bonants P.J.M."/>
            <person name="Smith D.S."/>
            <person name="Levesque C.A."/>
            <person name="van der Lee T.A.J."/>
        </authorList>
    </citation>
    <scope>NUCLEOTIDE SEQUENCE [LARGE SCALE GENOMIC DNA]</scope>
    <source>
        <strain evidence="1 2">CBS 809.83</strain>
    </source>
</reference>
<comment type="caution">
    <text evidence="1">The sequence shown here is derived from an EMBL/GenBank/DDBJ whole genome shotgun (WGS) entry which is preliminary data.</text>
</comment>
<accession>A0A507DXL9</accession>
<keyword evidence="2" id="KW-1185">Reference proteome</keyword>
<dbReference type="AlphaFoldDB" id="A0A507DXL9"/>
<protein>
    <submittedName>
        <fullName evidence="1">Uncharacterized protein</fullName>
    </submittedName>
</protein>
<dbReference type="EMBL" id="QEAQ01000072">
    <property type="protein sequence ID" value="TPX56529.1"/>
    <property type="molecule type" value="Genomic_DNA"/>
</dbReference>
<gene>
    <name evidence="1" type="ORF">PhCBS80983_g04495</name>
</gene>
<dbReference type="Proteomes" id="UP000318582">
    <property type="component" value="Unassembled WGS sequence"/>
</dbReference>
<sequence>MLALVIKGIAIGAAGLAAIYGGVTRTKIGRRVARKFMLYMLNTMPPPYPRDAPFAARVKPHGPLTKLADALWVVEGTVPGMPLLRNMLIYQLPGTSDLLLFSVMCVDQQVLDDIDRLGTVAYIHIPCSWHTLDADAYHVRYPNAKLLAPRRSLGDMKSKVAAPVEAVEDHFPQVTFPNSSVGTKKTTENPIRWFAAKGASDAFDEVELLVNLPGPSGKRAILANDLLEAKDTDRPRLSFIGTVLMVDDRRTMRNWMLSLVDMVREQNVEVFTLSHARALQGISKICSSLSNAANDF</sequence>
<name>A0A507DXL9_9FUNG</name>
<evidence type="ECO:0000313" key="1">
    <source>
        <dbReference type="EMBL" id="TPX56529.1"/>
    </source>
</evidence>